<evidence type="ECO:0000256" key="17">
    <source>
        <dbReference type="PIRNR" id="PIRNR000732"/>
    </source>
</evidence>
<dbReference type="PIRSF" id="PIRSF000732">
    <property type="entry name" value="PTS_enzyme_I"/>
    <property type="match status" value="1"/>
</dbReference>
<feature type="domain" description="PEP-utilising enzyme mobile" evidence="22">
    <location>
        <begin position="174"/>
        <end position="244"/>
    </location>
</feature>
<dbReference type="InterPro" id="IPR008731">
    <property type="entry name" value="PTS_EIN"/>
</dbReference>
<evidence type="ECO:0000256" key="16">
    <source>
        <dbReference type="ARBA" id="ARBA00033235"/>
    </source>
</evidence>
<feature type="active site" description="Proton donor" evidence="18">
    <location>
        <position position="503"/>
    </location>
</feature>
<dbReference type="InterPro" id="IPR000121">
    <property type="entry name" value="PEP_util_C"/>
</dbReference>
<feature type="domain" description="PEP-utilising enzyme C-terminal" evidence="23">
    <location>
        <begin position="270"/>
        <end position="540"/>
    </location>
</feature>
<dbReference type="InterPro" id="IPR015813">
    <property type="entry name" value="Pyrv/PenolPyrv_kinase-like_dom"/>
</dbReference>
<protein>
    <recommendedName>
        <fullName evidence="7 17">Phosphoenolpyruvate-protein phosphotransferase</fullName>
        <ecNumber evidence="6 17">2.7.3.9</ecNumber>
    </recommendedName>
    <alternativeName>
        <fullName evidence="16 17">Phosphotransferase system, enzyme I</fullName>
    </alternativeName>
</protein>
<dbReference type="Pfam" id="PF00391">
    <property type="entry name" value="PEP-utilizers"/>
    <property type="match status" value="1"/>
</dbReference>
<dbReference type="Pfam" id="PF02896">
    <property type="entry name" value="PEP-utilizers_C"/>
    <property type="match status" value="1"/>
</dbReference>
<keyword evidence="13 17" id="KW-0479">Metal-binding</keyword>
<comment type="caution">
    <text evidence="25">The sequence shown here is derived from an EMBL/GenBank/DDBJ whole genome shotgun (WGS) entry which is preliminary data.</text>
</comment>
<dbReference type="SUPFAM" id="SSF51621">
    <property type="entry name" value="Phosphoenolpyruvate/pyruvate domain"/>
    <property type="match status" value="1"/>
</dbReference>
<dbReference type="GO" id="GO:0046872">
    <property type="term" value="F:metal ion binding"/>
    <property type="evidence" value="ECO:0007669"/>
    <property type="project" value="UniProtKB-KW"/>
</dbReference>
<name>A0A7J5ULS8_9MICO</name>
<feature type="binding site" evidence="19">
    <location>
        <position position="343"/>
    </location>
    <ligand>
        <name>phosphoenolpyruvate</name>
        <dbReference type="ChEBI" id="CHEBI:58702"/>
    </ligand>
</feature>
<dbReference type="NCBIfam" id="TIGR01417">
    <property type="entry name" value="PTS_I_fam"/>
    <property type="match status" value="1"/>
</dbReference>
<dbReference type="SUPFAM" id="SSF47831">
    <property type="entry name" value="Enzyme I of the PEP:sugar phosphotransferase system HPr-binding (sub)domain"/>
    <property type="match status" value="1"/>
</dbReference>
<evidence type="ECO:0000256" key="5">
    <source>
        <dbReference type="ARBA" id="ARBA00007837"/>
    </source>
</evidence>
<dbReference type="PANTHER" id="PTHR46244:SF3">
    <property type="entry name" value="PHOSPHOENOLPYRUVATE-PROTEIN PHOSPHOTRANSFERASE"/>
    <property type="match status" value="1"/>
</dbReference>
<evidence type="ECO:0000256" key="10">
    <source>
        <dbReference type="ARBA" id="ARBA00022597"/>
    </source>
</evidence>
<dbReference type="InterPro" id="IPR036637">
    <property type="entry name" value="Phosphohistidine_dom_sf"/>
</dbReference>
<feature type="binding site" evidence="19">
    <location>
        <begin position="455"/>
        <end position="456"/>
    </location>
    <ligand>
        <name>phosphoenolpyruvate</name>
        <dbReference type="ChEBI" id="CHEBI:58702"/>
    </ligand>
</feature>
<organism evidence="25 26">
    <name type="scientific">Georgenia thermotolerans</name>
    <dbReference type="NCBI Taxonomy" id="527326"/>
    <lineage>
        <taxon>Bacteria</taxon>
        <taxon>Bacillati</taxon>
        <taxon>Actinomycetota</taxon>
        <taxon>Actinomycetes</taxon>
        <taxon>Micrococcales</taxon>
        <taxon>Bogoriellaceae</taxon>
        <taxon>Georgenia</taxon>
    </lineage>
</organism>
<gene>
    <name evidence="25" type="primary">ptsP</name>
    <name evidence="25" type="ORF">GB883_15230</name>
</gene>
<reference evidence="25 26" key="1">
    <citation type="submission" date="2019-10" db="EMBL/GenBank/DDBJ databases">
        <title>Georgenia wutianyii sp. nov. and Georgenia yuyongxinii sp. nov. isolated from plateau pika (Ochotona curzoniae) in the Qinghai-Tibet plateau of China.</title>
        <authorList>
            <person name="Tian Z."/>
        </authorList>
    </citation>
    <scope>NUCLEOTIDE SEQUENCE [LARGE SCALE GENOMIC DNA]</scope>
    <source>
        <strain evidence="25 26">DSM 21501</strain>
    </source>
</reference>
<dbReference type="Gene3D" id="3.50.30.10">
    <property type="entry name" value="Phosphohistidine domain"/>
    <property type="match status" value="1"/>
</dbReference>
<evidence type="ECO:0000256" key="20">
    <source>
        <dbReference type="PIRSR" id="PIRSR000732-3"/>
    </source>
</evidence>
<dbReference type="InterPro" id="IPR018274">
    <property type="entry name" value="PEP_util_AS"/>
</dbReference>
<feature type="compositionally biased region" description="Low complexity" evidence="21">
    <location>
        <begin position="12"/>
        <end position="24"/>
    </location>
</feature>
<keyword evidence="25" id="KW-0670">Pyruvate</keyword>
<keyword evidence="14 17" id="KW-0418">Kinase</keyword>
<evidence type="ECO:0000256" key="12">
    <source>
        <dbReference type="ARBA" id="ARBA00022683"/>
    </source>
</evidence>
<feature type="binding site" evidence="20">
    <location>
        <position position="456"/>
    </location>
    <ligand>
        <name>Mg(2+)</name>
        <dbReference type="ChEBI" id="CHEBI:18420"/>
    </ligand>
</feature>
<dbReference type="InterPro" id="IPR050499">
    <property type="entry name" value="PEP-utilizing_PTS_enzyme"/>
</dbReference>
<keyword evidence="15 17" id="KW-0460">Magnesium</keyword>
<dbReference type="Pfam" id="PF05524">
    <property type="entry name" value="PEP-utilisers_N"/>
    <property type="match status" value="1"/>
</dbReference>
<keyword evidence="12 17" id="KW-0598">Phosphotransferase system</keyword>
<proteinExistence type="inferred from homology"/>
<dbReference type="PROSITE" id="PS00370">
    <property type="entry name" value="PEP_ENZYMES_PHOS_SITE"/>
    <property type="match status" value="1"/>
</dbReference>
<evidence type="ECO:0000259" key="22">
    <source>
        <dbReference type="Pfam" id="PF00391"/>
    </source>
</evidence>
<dbReference type="InterPro" id="IPR006318">
    <property type="entry name" value="PTS_EI-like"/>
</dbReference>
<evidence type="ECO:0000256" key="8">
    <source>
        <dbReference type="ARBA" id="ARBA00022448"/>
    </source>
</evidence>
<dbReference type="EC" id="2.7.3.9" evidence="6 17"/>
<dbReference type="OrthoDB" id="9765468at2"/>
<evidence type="ECO:0000256" key="19">
    <source>
        <dbReference type="PIRSR" id="PIRSR000732-2"/>
    </source>
</evidence>
<evidence type="ECO:0000259" key="24">
    <source>
        <dbReference type="Pfam" id="PF05524"/>
    </source>
</evidence>
<sequence length="578" mass="58862">MSKEQPDLASRGASTSEATAGAAEPLRGVGVSPGLAVGPVARLAPPAGEPAAATLAPDVDAEAEAGRVAAAAQEVAAALSASAQAVEGERRELLETTAAMATDPTLVKSAQKKVREGRTVPDRAVWEAAGEVAEQLRGLGGYMAERARDVLDVRDRIIAELTGSPMPGVPQREEPFVLVARDLAPADTALLDPAHVRAIVTAEGGPTSHTAILARALGIPAVVGAPGAPDLAEDRVVLVDGGAGTVTLDPDEAAVQRAERHPTAARTFTGPGRTADGHPVQLLANVGDPAGAQAAAAAGAEGVGLFRTEFCFLDRAEEPGVEEQVAAYRQVLAAFPGRKVVVRTLDAGADKPLPFVTAAEEANPALGVRGLRTARRAPEVLEHQLEAIAAAAQAEQAEVWVMAPMVATVAEAEDFVAACARHGLETAGVMVEVPSAALLAGPILARAHFASIGTNDLTQYAMAADRLLGSLADLSDTWQPAVLRLVEATCRGGDQQDRPVGVCGEAAADPALAVVLAGLGVSSLSMTPRALGDVAAVLAATDLARCQELARAAVDAESAQDARAVVRAGLPVLEELGL</sequence>
<evidence type="ECO:0000256" key="15">
    <source>
        <dbReference type="ARBA" id="ARBA00022842"/>
    </source>
</evidence>
<dbReference type="GO" id="GO:0016301">
    <property type="term" value="F:kinase activity"/>
    <property type="evidence" value="ECO:0007669"/>
    <property type="project" value="UniProtKB-KW"/>
</dbReference>
<evidence type="ECO:0000256" key="6">
    <source>
        <dbReference type="ARBA" id="ARBA00012232"/>
    </source>
</evidence>
<keyword evidence="26" id="KW-1185">Reference proteome</keyword>
<dbReference type="RefSeq" id="WP_152202416.1">
    <property type="nucleotide sequence ID" value="NZ_VUKF01000014.1"/>
</dbReference>
<evidence type="ECO:0000256" key="21">
    <source>
        <dbReference type="SAM" id="MobiDB-lite"/>
    </source>
</evidence>
<comment type="catalytic activity">
    <reaction evidence="1 17">
        <text>L-histidyl-[protein] + phosphoenolpyruvate = N(pros)-phospho-L-histidyl-[protein] + pyruvate</text>
        <dbReference type="Rhea" id="RHEA:23880"/>
        <dbReference type="Rhea" id="RHEA-COMP:9745"/>
        <dbReference type="Rhea" id="RHEA-COMP:9746"/>
        <dbReference type="ChEBI" id="CHEBI:15361"/>
        <dbReference type="ChEBI" id="CHEBI:29979"/>
        <dbReference type="ChEBI" id="CHEBI:58702"/>
        <dbReference type="ChEBI" id="CHEBI:64837"/>
        <dbReference type="EC" id="2.7.3.9"/>
    </reaction>
</comment>
<feature type="binding site" evidence="19">
    <location>
        <position position="307"/>
    </location>
    <ligand>
        <name>phosphoenolpyruvate</name>
        <dbReference type="ChEBI" id="CHEBI:58702"/>
    </ligand>
</feature>
<dbReference type="GO" id="GO:0008965">
    <property type="term" value="F:phosphoenolpyruvate-protein phosphotransferase activity"/>
    <property type="evidence" value="ECO:0007669"/>
    <property type="project" value="UniProtKB-EC"/>
</dbReference>
<dbReference type="InterPro" id="IPR040442">
    <property type="entry name" value="Pyrv_kinase-like_dom_sf"/>
</dbReference>
<evidence type="ECO:0000313" key="25">
    <source>
        <dbReference type="EMBL" id="KAE8763231.1"/>
    </source>
</evidence>
<dbReference type="GO" id="GO:0005737">
    <property type="term" value="C:cytoplasm"/>
    <property type="evidence" value="ECO:0007669"/>
    <property type="project" value="UniProtKB-SubCell"/>
</dbReference>
<accession>A0A7J5ULS8</accession>
<evidence type="ECO:0000256" key="14">
    <source>
        <dbReference type="ARBA" id="ARBA00022777"/>
    </source>
</evidence>
<dbReference type="SUPFAM" id="SSF52009">
    <property type="entry name" value="Phosphohistidine domain"/>
    <property type="match status" value="1"/>
</dbReference>
<dbReference type="Gene3D" id="3.20.20.60">
    <property type="entry name" value="Phosphoenolpyruvate-binding domains"/>
    <property type="match status" value="1"/>
</dbReference>
<evidence type="ECO:0000256" key="4">
    <source>
        <dbReference type="ARBA" id="ARBA00004496"/>
    </source>
</evidence>
<comment type="cofactor">
    <cofactor evidence="2 17 20">
        <name>Mg(2+)</name>
        <dbReference type="ChEBI" id="CHEBI:18420"/>
    </cofactor>
</comment>
<dbReference type="InterPro" id="IPR024692">
    <property type="entry name" value="PTS_EI"/>
</dbReference>
<evidence type="ECO:0000256" key="11">
    <source>
        <dbReference type="ARBA" id="ARBA00022679"/>
    </source>
</evidence>
<dbReference type="Gene3D" id="1.10.274.10">
    <property type="entry name" value="PtsI, HPr-binding domain"/>
    <property type="match status" value="1"/>
</dbReference>
<feature type="binding site" evidence="19">
    <location>
        <position position="466"/>
    </location>
    <ligand>
        <name>phosphoenolpyruvate</name>
        <dbReference type="ChEBI" id="CHEBI:58702"/>
    </ligand>
</feature>
<evidence type="ECO:0000259" key="23">
    <source>
        <dbReference type="Pfam" id="PF02896"/>
    </source>
</evidence>
<feature type="region of interest" description="Disordered" evidence="21">
    <location>
        <begin position="1"/>
        <end position="31"/>
    </location>
</feature>
<dbReference type="PANTHER" id="PTHR46244">
    <property type="entry name" value="PHOSPHOENOLPYRUVATE-PROTEIN PHOSPHOTRANSFERASE"/>
    <property type="match status" value="1"/>
</dbReference>
<keyword evidence="9 17" id="KW-0963">Cytoplasm</keyword>
<keyword evidence="10 17" id="KW-0762">Sugar transport</keyword>
<evidence type="ECO:0000256" key="2">
    <source>
        <dbReference type="ARBA" id="ARBA00001946"/>
    </source>
</evidence>
<evidence type="ECO:0000256" key="9">
    <source>
        <dbReference type="ARBA" id="ARBA00022490"/>
    </source>
</evidence>
<dbReference type="Proteomes" id="UP000451860">
    <property type="component" value="Unassembled WGS sequence"/>
</dbReference>
<dbReference type="InterPro" id="IPR008279">
    <property type="entry name" value="PEP-util_enz_mobile_dom"/>
</dbReference>
<feature type="domain" description="Phosphotransferase system enzyme I N-terminal" evidence="24">
    <location>
        <begin position="27"/>
        <end position="146"/>
    </location>
</feature>
<feature type="binding site" evidence="20">
    <location>
        <position position="432"/>
    </location>
    <ligand>
        <name>Mg(2+)</name>
        <dbReference type="ChEBI" id="CHEBI:18420"/>
    </ligand>
</feature>
<dbReference type="EMBL" id="WHJE01000086">
    <property type="protein sequence ID" value="KAE8763231.1"/>
    <property type="molecule type" value="Genomic_DNA"/>
</dbReference>
<evidence type="ECO:0000256" key="3">
    <source>
        <dbReference type="ARBA" id="ARBA00002728"/>
    </source>
</evidence>
<keyword evidence="11 17" id="KW-0808">Transferase</keyword>
<dbReference type="PRINTS" id="PR01736">
    <property type="entry name" value="PHPHTRNFRASE"/>
</dbReference>
<evidence type="ECO:0000256" key="18">
    <source>
        <dbReference type="PIRSR" id="PIRSR000732-1"/>
    </source>
</evidence>
<evidence type="ECO:0000256" key="7">
    <source>
        <dbReference type="ARBA" id="ARBA00016544"/>
    </source>
</evidence>
<keyword evidence="8 17" id="KW-0813">Transport</keyword>
<evidence type="ECO:0000256" key="1">
    <source>
        <dbReference type="ARBA" id="ARBA00000683"/>
    </source>
</evidence>
<dbReference type="GO" id="GO:0009401">
    <property type="term" value="P:phosphoenolpyruvate-dependent sugar phosphotransferase system"/>
    <property type="evidence" value="ECO:0007669"/>
    <property type="project" value="UniProtKB-KW"/>
</dbReference>
<comment type="function">
    <text evidence="3 17">General (non sugar-specific) component of the phosphoenolpyruvate-dependent sugar phosphotransferase system (sugar PTS). This major carbohydrate active-transport system catalyzes the phosphorylation of incoming sugar substrates concomitantly with their translocation across the cell membrane. Enzyme I transfers the phosphoryl group from phosphoenolpyruvate (PEP) to the phosphoryl carrier protein (HPr).</text>
</comment>
<evidence type="ECO:0000313" key="26">
    <source>
        <dbReference type="Proteomes" id="UP000451860"/>
    </source>
</evidence>
<evidence type="ECO:0000256" key="13">
    <source>
        <dbReference type="ARBA" id="ARBA00022723"/>
    </source>
</evidence>
<dbReference type="AlphaFoldDB" id="A0A7J5ULS8"/>
<comment type="similarity">
    <text evidence="5 17">Belongs to the PEP-utilizing enzyme family.</text>
</comment>
<comment type="subcellular location">
    <subcellularLocation>
        <location evidence="4 17">Cytoplasm</location>
    </subcellularLocation>
</comment>
<feature type="active site" description="Tele-phosphohistidine intermediate" evidence="18">
    <location>
        <position position="209"/>
    </location>
</feature>
<dbReference type="InterPro" id="IPR036618">
    <property type="entry name" value="PtsI_HPr-bd_sf"/>
</dbReference>